<evidence type="ECO:0000313" key="2">
    <source>
        <dbReference type="Proteomes" id="UP000255129"/>
    </source>
</evidence>
<dbReference type="EMBL" id="UGUA01000001">
    <property type="protein sequence ID" value="SUC33749.1"/>
    <property type="molecule type" value="Genomic_DNA"/>
</dbReference>
<organism evidence="1 2">
    <name type="scientific">Providencia rustigianii</name>
    <dbReference type="NCBI Taxonomy" id="158850"/>
    <lineage>
        <taxon>Bacteria</taxon>
        <taxon>Pseudomonadati</taxon>
        <taxon>Pseudomonadota</taxon>
        <taxon>Gammaproteobacteria</taxon>
        <taxon>Enterobacterales</taxon>
        <taxon>Morganellaceae</taxon>
        <taxon>Providencia</taxon>
    </lineage>
</organism>
<evidence type="ECO:0000313" key="1">
    <source>
        <dbReference type="EMBL" id="SUC33749.1"/>
    </source>
</evidence>
<protein>
    <submittedName>
        <fullName evidence="1">Uncharacterized protein</fullName>
    </submittedName>
</protein>
<sequence length="159" mass="18982">MAPKTKHVDKSQLSFMHILEADEITYVAQYEESYDFRYSSKVAYEMIRDSLYLMTFFRSNLQQRIDEISWLFSDVNQDDICSFHTCCKMNGLDPHEVHMSVLHGWKRDLDEKQSVLKCPNHPRYNVVKNYIDCELAGYEKYVKAFYITYPYESAKRKTK</sequence>
<proteinExistence type="predicted"/>
<name>A0A379FY95_9GAMM</name>
<gene>
    <name evidence="1" type="ORF">NCTC12026_00070</name>
</gene>
<dbReference type="AlphaFoldDB" id="A0A379FY95"/>
<dbReference type="RefSeq" id="WP_113532739.1">
    <property type="nucleotide sequence ID" value="NZ_UGUA01000001.1"/>
</dbReference>
<dbReference type="Proteomes" id="UP000255129">
    <property type="component" value="Unassembled WGS sequence"/>
</dbReference>
<reference evidence="1 2" key="1">
    <citation type="submission" date="2018-06" db="EMBL/GenBank/DDBJ databases">
        <authorList>
            <consortium name="Pathogen Informatics"/>
            <person name="Doyle S."/>
        </authorList>
    </citation>
    <scope>NUCLEOTIDE SEQUENCE [LARGE SCALE GENOMIC DNA]</scope>
    <source>
        <strain evidence="1 2">NCTC12026</strain>
    </source>
</reference>
<dbReference type="GeneID" id="89492362"/>
<dbReference type="OrthoDB" id="6625298at2"/>
<accession>A0A379FY95</accession>